<accession>A0ABN7UF08</accession>
<evidence type="ECO:0000313" key="1">
    <source>
        <dbReference type="EMBL" id="CAG8563707.1"/>
    </source>
</evidence>
<gene>
    <name evidence="1" type="ORF">GMARGA_LOCUS5142</name>
</gene>
<protein>
    <submittedName>
        <fullName evidence="1">9950_t:CDS:1</fullName>
    </submittedName>
</protein>
<dbReference type="Proteomes" id="UP000789901">
    <property type="component" value="Unassembled WGS sequence"/>
</dbReference>
<evidence type="ECO:0000313" key="2">
    <source>
        <dbReference type="Proteomes" id="UP000789901"/>
    </source>
</evidence>
<keyword evidence="2" id="KW-1185">Reference proteome</keyword>
<organism evidence="1 2">
    <name type="scientific">Gigaspora margarita</name>
    <dbReference type="NCBI Taxonomy" id="4874"/>
    <lineage>
        <taxon>Eukaryota</taxon>
        <taxon>Fungi</taxon>
        <taxon>Fungi incertae sedis</taxon>
        <taxon>Mucoromycota</taxon>
        <taxon>Glomeromycotina</taxon>
        <taxon>Glomeromycetes</taxon>
        <taxon>Diversisporales</taxon>
        <taxon>Gigasporaceae</taxon>
        <taxon>Gigaspora</taxon>
    </lineage>
</organism>
<comment type="caution">
    <text evidence="1">The sequence shown here is derived from an EMBL/GenBank/DDBJ whole genome shotgun (WGS) entry which is preliminary data.</text>
</comment>
<name>A0ABN7UF08_GIGMA</name>
<dbReference type="EMBL" id="CAJVQB010002142">
    <property type="protein sequence ID" value="CAG8563707.1"/>
    <property type="molecule type" value="Genomic_DNA"/>
</dbReference>
<proteinExistence type="predicted"/>
<sequence>MLAGNEVEALKLYSTNFQKCLASGSAGPDLENEVLPTCQLTDDDHNLLKTFCNIVTELKYNYCPICKEYFPLVTLNNKSSYCYRYRRDKLIPKRFSQENDIDPGEVPAKLSRFSRENINFTDSFVPNPISRVTEESITYNEINNLINSDNIAQINWPTIGDISINEFKNTSYIIKAFPTLFLTRNADLH</sequence>
<reference evidence="1 2" key="1">
    <citation type="submission" date="2021-06" db="EMBL/GenBank/DDBJ databases">
        <authorList>
            <person name="Kallberg Y."/>
            <person name="Tangrot J."/>
            <person name="Rosling A."/>
        </authorList>
    </citation>
    <scope>NUCLEOTIDE SEQUENCE [LARGE SCALE GENOMIC DNA]</scope>
    <source>
        <strain evidence="1 2">120-4 pot B 10/14</strain>
    </source>
</reference>
<feature type="non-terminal residue" evidence="1">
    <location>
        <position position="189"/>
    </location>
</feature>